<reference evidence="1" key="2">
    <citation type="submission" date="2020-11" db="EMBL/GenBank/DDBJ databases">
        <authorList>
            <person name="McCartney M.A."/>
            <person name="Auch B."/>
            <person name="Kono T."/>
            <person name="Mallez S."/>
            <person name="Becker A."/>
            <person name="Gohl D.M."/>
            <person name="Silverstein K.A.T."/>
            <person name="Koren S."/>
            <person name="Bechman K.B."/>
            <person name="Herman A."/>
            <person name="Abrahante J.E."/>
            <person name="Garbe J."/>
        </authorList>
    </citation>
    <scope>NUCLEOTIDE SEQUENCE</scope>
    <source>
        <strain evidence="1">Duluth1</strain>
        <tissue evidence="1">Whole animal</tissue>
    </source>
</reference>
<dbReference type="EMBL" id="JAIWYP010000003">
    <property type="protein sequence ID" value="KAH3852690.1"/>
    <property type="molecule type" value="Genomic_DNA"/>
</dbReference>
<protein>
    <submittedName>
        <fullName evidence="1">Uncharacterized protein</fullName>
    </submittedName>
</protein>
<sequence>MEIKVSVINVLLVIGVNCNQSLQFAKDTVLSGFKCSIKEQIGDVILTQTIQMCTSVCASTDGCKSVLYKHSECVRCRSRYTGRLSMQGCCIWREVSATEQV</sequence>
<accession>A0A9D4R487</accession>
<evidence type="ECO:0000313" key="2">
    <source>
        <dbReference type="Proteomes" id="UP000828390"/>
    </source>
</evidence>
<evidence type="ECO:0000313" key="1">
    <source>
        <dbReference type="EMBL" id="KAH3852690.1"/>
    </source>
</evidence>
<organism evidence="1 2">
    <name type="scientific">Dreissena polymorpha</name>
    <name type="common">Zebra mussel</name>
    <name type="synonym">Mytilus polymorpha</name>
    <dbReference type="NCBI Taxonomy" id="45954"/>
    <lineage>
        <taxon>Eukaryota</taxon>
        <taxon>Metazoa</taxon>
        <taxon>Spiralia</taxon>
        <taxon>Lophotrochozoa</taxon>
        <taxon>Mollusca</taxon>
        <taxon>Bivalvia</taxon>
        <taxon>Autobranchia</taxon>
        <taxon>Heteroconchia</taxon>
        <taxon>Euheterodonta</taxon>
        <taxon>Imparidentia</taxon>
        <taxon>Neoheterodontei</taxon>
        <taxon>Myida</taxon>
        <taxon>Dreissenoidea</taxon>
        <taxon>Dreissenidae</taxon>
        <taxon>Dreissena</taxon>
    </lineage>
</organism>
<comment type="caution">
    <text evidence="1">The sequence shown here is derived from an EMBL/GenBank/DDBJ whole genome shotgun (WGS) entry which is preliminary data.</text>
</comment>
<dbReference type="AlphaFoldDB" id="A0A9D4R487"/>
<dbReference type="Proteomes" id="UP000828390">
    <property type="component" value="Unassembled WGS sequence"/>
</dbReference>
<proteinExistence type="predicted"/>
<gene>
    <name evidence="1" type="ORF">DPMN_095203</name>
</gene>
<keyword evidence="2" id="KW-1185">Reference proteome</keyword>
<reference evidence="1" key="1">
    <citation type="journal article" date="2019" name="bioRxiv">
        <title>The Genome of the Zebra Mussel, Dreissena polymorpha: A Resource for Invasive Species Research.</title>
        <authorList>
            <person name="McCartney M.A."/>
            <person name="Auch B."/>
            <person name="Kono T."/>
            <person name="Mallez S."/>
            <person name="Zhang Y."/>
            <person name="Obille A."/>
            <person name="Becker A."/>
            <person name="Abrahante J.E."/>
            <person name="Garbe J."/>
            <person name="Badalamenti J.P."/>
            <person name="Herman A."/>
            <person name="Mangelson H."/>
            <person name="Liachko I."/>
            <person name="Sullivan S."/>
            <person name="Sone E.D."/>
            <person name="Koren S."/>
            <person name="Silverstein K.A.T."/>
            <person name="Beckman K.B."/>
            <person name="Gohl D.M."/>
        </authorList>
    </citation>
    <scope>NUCLEOTIDE SEQUENCE</scope>
    <source>
        <strain evidence="1">Duluth1</strain>
        <tissue evidence="1">Whole animal</tissue>
    </source>
</reference>
<name>A0A9D4R487_DREPO</name>